<organism evidence="2 3">
    <name type="scientific">Agathobacter rectalis</name>
    <dbReference type="NCBI Taxonomy" id="39491"/>
    <lineage>
        <taxon>Bacteria</taxon>
        <taxon>Bacillati</taxon>
        <taxon>Bacillota</taxon>
        <taxon>Clostridia</taxon>
        <taxon>Lachnospirales</taxon>
        <taxon>Lachnospiraceae</taxon>
        <taxon>Agathobacter</taxon>
    </lineage>
</organism>
<feature type="transmembrane region" description="Helical" evidence="1">
    <location>
        <begin position="96"/>
        <end position="117"/>
    </location>
</feature>
<accession>A0A395V247</accession>
<keyword evidence="1" id="KW-0472">Membrane</keyword>
<feature type="transmembrane region" description="Helical" evidence="1">
    <location>
        <begin position="229"/>
        <end position="250"/>
    </location>
</feature>
<name>A0A395V247_9FIRM</name>
<sequence length="263" mass="29471">MLLKLIKYDFKEQFREHIGLYALVFVSALTEIILDSFEFDLVSVFFWALHSLSVIAMLICSLVIIVIYFRRNLLKDEGYLMNTLPVEPWKLYVSKFLTAFVLFILDLIVAVLTFSIMNKGFAWIKDIIGSMSDEFANAGFTMSPVVMFGSIAVISLLYTISMLFFSLTTGYRANGSKDANSVLTFIILYVIGQVTNIIVMIFTFFIPLSSKGSITYILTVLTPQDVAGLMNRAVIGALAVSLILTVVYVAGSIYNMTKKLNLE</sequence>
<feature type="transmembrane region" description="Helical" evidence="1">
    <location>
        <begin position="20"/>
        <end position="39"/>
    </location>
</feature>
<keyword evidence="1" id="KW-0812">Transmembrane</keyword>
<dbReference type="EMBL" id="QRUJ01000003">
    <property type="protein sequence ID" value="RGR55884.1"/>
    <property type="molecule type" value="Genomic_DNA"/>
</dbReference>
<evidence type="ECO:0000313" key="3">
    <source>
        <dbReference type="Proteomes" id="UP000266066"/>
    </source>
</evidence>
<gene>
    <name evidence="2" type="ORF">DWY38_03915</name>
</gene>
<dbReference type="Proteomes" id="UP000266066">
    <property type="component" value="Unassembled WGS sequence"/>
</dbReference>
<feature type="transmembrane region" description="Helical" evidence="1">
    <location>
        <begin position="45"/>
        <end position="69"/>
    </location>
</feature>
<keyword evidence="1" id="KW-1133">Transmembrane helix</keyword>
<feature type="transmembrane region" description="Helical" evidence="1">
    <location>
        <begin position="145"/>
        <end position="165"/>
    </location>
</feature>
<feature type="transmembrane region" description="Helical" evidence="1">
    <location>
        <begin position="186"/>
        <end position="209"/>
    </location>
</feature>
<comment type="caution">
    <text evidence="2">The sequence shown here is derived from an EMBL/GenBank/DDBJ whole genome shotgun (WGS) entry which is preliminary data.</text>
</comment>
<evidence type="ECO:0000313" key="2">
    <source>
        <dbReference type="EMBL" id="RGR55884.1"/>
    </source>
</evidence>
<dbReference type="AlphaFoldDB" id="A0A395V247"/>
<reference evidence="2 3" key="1">
    <citation type="submission" date="2018-08" db="EMBL/GenBank/DDBJ databases">
        <title>A genome reference for cultivated species of the human gut microbiota.</title>
        <authorList>
            <person name="Zou Y."/>
            <person name="Xue W."/>
            <person name="Luo G."/>
        </authorList>
    </citation>
    <scope>NUCLEOTIDE SEQUENCE [LARGE SCALE GENOMIC DNA]</scope>
    <source>
        <strain evidence="2 3">AF25-15</strain>
    </source>
</reference>
<dbReference type="RefSeq" id="WP_118391969.1">
    <property type="nucleotide sequence ID" value="NZ_QRUJ01000003.1"/>
</dbReference>
<proteinExistence type="predicted"/>
<evidence type="ECO:0000256" key="1">
    <source>
        <dbReference type="SAM" id="Phobius"/>
    </source>
</evidence>
<protein>
    <submittedName>
        <fullName evidence="2">Uncharacterized protein</fullName>
    </submittedName>
</protein>